<dbReference type="EnsemblPlants" id="KEH29433">
    <property type="protein sequence ID" value="KEH29433"/>
    <property type="gene ID" value="MTR_4g036685"/>
</dbReference>
<evidence type="ECO:0000256" key="4">
    <source>
        <dbReference type="ARBA" id="ARBA00025274"/>
    </source>
</evidence>
<dbReference type="STRING" id="3880.A0A072UK46"/>
<dbReference type="PANTHER" id="PTHR43768">
    <property type="entry name" value="TREHALOSE 6-PHOSPHATE PHOSPHATASE"/>
    <property type="match status" value="1"/>
</dbReference>
<evidence type="ECO:0000313" key="6">
    <source>
        <dbReference type="EnsemblPlants" id="KEH29433"/>
    </source>
</evidence>
<organism evidence="5 7">
    <name type="scientific">Medicago truncatula</name>
    <name type="common">Barrel medic</name>
    <name type="synonym">Medicago tribuloides</name>
    <dbReference type="NCBI Taxonomy" id="3880"/>
    <lineage>
        <taxon>Eukaryota</taxon>
        <taxon>Viridiplantae</taxon>
        <taxon>Streptophyta</taxon>
        <taxon>Embryophyta</taxon>
        <taxon>Tracheophyta</taxon>
        <taxon>Spermatophyta</taxon>
        <taxon>Magnoliopsida</taxon>
        <taxon>eudicotyledons</taxon>
        <taxon>Gunneridae</taxon>
        <taxon>Pentapetalae</taxon>
        <taxon>rosids</taxon>
        <taxon>fabids</taxon>
        <taxon>Fabales</taxon>
        <taxon>Fabaceae</taxon>
        <taxon>Papilionoideae</taxon>
        <taxon>50 kb inversion clade</taxon>
        <taxon>NPAAA clade</taxon>
        <taxon>Hologalegina</taxon>
        <taxon>IRL clade</taxon>
        <taxon>Trifolieae</taxon>
        <taxon>Medicago</taxon>
    </lineage>
</organism>
<name>A0A072UK46_MEDTR</name>
<reference evidence="5 7" key="2">
    <citation type="journal article" date="2014" name="BMC Genomics">
        <title>An improved genome release (version Mt4.0) for the model legume Medicago truncatula.</title>
        <authorList>
            <person name="Tang H."/>
            <person name="Krishnakumar V."/>
            <person name="Bidwell S."/>
            <person name="Rosen B."/>
            <person name="Chan A."/>
            <person name="Zhou S."/>
            <person name="Gentzbittel L."/>
            <person name="Childs K.L."/>
            <person name="Yandell M."/>
            <person name="Gundlach H."/>
            <person name="Mayer K.F."/>
            <person name="Schwartz D.C."/>
            <person name="Town C.D."/>
        </authorList>
    </citation>
    <scope>GENOME REANNOTATION</scope>
    <source>
        <strain evidence="5">A17</strain>
        <strain evidence="6 7">cv. Jemalong A17</strain>
    </source>
</reference>
<evidence type="ECO:0000256" key="3">
    <source>
        <dbReference type="ARBA" id="ARBA00022801"/>
    </source>
</evidence>
<dbReference type="Proteomes" id="UP000002051">
    <property type="component" value="Chromosome 4"/>
</dbReference>
<proteinExistence type="predicted"/>
<reference evidence="6" key="3">
    <citation type="submission" date="2015-04" db="UniProtKB">
        <authorList>
            <consortium name="EnsemblPlants"/>
        </authorList>
    </citation>
    <scope>IDENTIFICATION</scope>
    <source>
        <strain evidence="6">cv. Jemalong A17</strain>
    </source>
</reference>
<reference evidence="5 7" key="1">
    <citation type="journal article" date="2011" name="Nature">
        <title>The Medicago genome provides insight into the evolution of rhizobial symbioses.</title>
        <authorList>
            <person name="Young N.D."/>
            <person name="Debelle F."/>
            <person name="Oldroyd G.E."/>
            <person name="Geurts R."/>
            <person name="Cannon S.B."/>
            <person name="Udvardi M.K."/>
            <person name="Benedito V.A."/>
            <person name="Mayer K.F."/>
            <person name="Gouzy J."/>
            <person name="Schoof H."/>
            <person name="Van de Peer Y."/>
            <person name="Proost S."/>
            <person name="Cook D.R."/>
            <person name="Meyers B.C."/>
            <person name="Spannagl M."/>
            <person name="Cheung F."/>
            <person name="De Mita S."/>
            <person name="Krishnakumar V."/>
            <person name="Gundlach H."/>
            <person name="Zhou S."/>
            <person name="Mudge J."/>
            <person name="Bharti A.K."/>
            <person name="Murray J.D."/>
            <person name="Naoumkina M.A."/>
            <person name="Rosen B."/>
            <person name="Silverstein K.A."/>
            <person name="Tang H."/>
            <person name="Rombauts S."/>
            <person name="Zhao P.X."/>
            <person name="Zhou P."/>
            <person name="Barbe V."/>
            <person name="Bardou P."/>
            <person name="Bechner M."/>
            <person name="Bellec A."/>
            <person name="Berger A."/>
            <person name="Berges H."/>
            <person name="Bidwell S."/>
            <person name="Bisseling T."/>
            <person name="Choisne N."/>
            <person name="Couloux A."/>
            <person name="Denny R."/>
            <person name="Deshpande S."/>
            <person name="Dai X."/>
            <person name="Doyle J.J."/>
            <person name="Dudez A.M."/>
            <person name="Farmer A.D."/>
            <person name="Fouteau S."/>
            <person name="Franken C."/>
            <person name="Gibelin C."/>
            <person name="Gish J."/>
            <person name="Goldstein S."/>
            <person name="Gonzalez A.J."/>
            <person name="Green P.J."/>
            <person name="Hallab A."/>
            <person name="Hartog M."/>
            <person name="Hua A."/>
            <person name="Humphray S.J."/>
            <person name="Jeong D.H."/>
            <person name="Jing Y."/>
            <person name="Jocker A."/>
            <person name="Kenton S.M."/>
            <person name="Kim D.J."/>
            <person name="Klee K."/>
            <person name="Lai H."/>
            <person name="Lang C."/>
            <person name="Lin S."/>
            <person name="Macmil S.L."/>
            <person name="Magdelenat G."/>
            <person name="Matthews L."/>
            <person name="McCorrison J."/>
            <person name="Monaghan E.L."/>
            <person name="Mun J.H."/>
            <person name="Najar F.Z."/>
            <person name="Nicholson C."/>
            <person name="Noirot C."/>
            <person name="O'Bleness M."/>
            <person name="Paule C.R."/>
            <person name="Poulain J."/>
            <person name="Prion F."/>
            <person name="Qin B."/>
            <person name="Qu C."/>
            <person name="Retzel E.F."/>
            <person name="Riddle C."/>
            <person name="Sallet E."/>
            <person name="Samain S."/>
            <person name="Samson N."/>
            <person name="Sanders I."/>
            <person name="Saurat O."/>
            <person name="Scarpelli C."/>
            <person name="Schiex T."/>
            <person name="Segurens B."/>
            <person name="Severin A.J."/>
            <person name="Sherrier D.J."/>
            <person name="Shi R."/>
            <person name="Sims S."/>
            <person name="Singer S.R."/>
            <person name="Sinharoy S."/>
            <person name="Sterck L."/>
            <person name="Viollet A."/>
            <person name="Wang B.B."/>
            <person name="Wang K."/>
            <person name="Wang M."/>
            <person name="Wang X."/>
            <person name="Warfsmann J."/>
            <person name="Weissenbach J."/>
            <person name="White D.D."/>
            <person name="White J.D."/>
            <person name="Wiley G.B."/>
            <person name="Wincker P."/>
            <person name="Xing Y."/>
            <person name="Yang L."/>
            <person name="Yao Z."/>
            <person name="Ying F."/>
            <person name="Zhai J."/>
            <person name="Zhou L."/>
            <person name="Zuber A."/>
            <person name="Denarie J."/>
            <person name="Dixon R.A."/>
            <person name="May G.D."/>
            <person name="Schwartz D.C."/>
            <person name="Rogers J."/>
            <person name="Quetier F."/>
            <person name="Town C.D."/>
            <person name="Roe B.A."/>
        </authorList>
    </citation>
    <scope>NUCLEOTIDE SEQUENCE [LARGE SCALE GENOMIC DNA]</scope>
    <source>
        <strain evidence="5">A17</strain>
        <strain evidence="6 7">cv. Jemalong A17</strain>
    </source>
</reference>
<dbReference type="Gene3D" id="3.40.50.1000">
    <property type="entry name" value="HAD superfamily/HAD-like"/>
    <property type="match status" value="1"/>
</dbReference>
<dbReference type="AlphaFoldDB" id="A0A072UK46"/>
<dbReference type="EMBL" id="CM001220">
    <property type="protein sequence ID" value="KEH29433.1"/>
    <property type="molecule type" value="Genomic_DNA"/>
</dbReference>
<gene>
    <name evidence="5" type="ordered locus">MTR_4g036685</name>
</gene>
<dbReference type="PANTHER" id="PTHR43768:SF27">
    <property type="entry name" value="TREHALOSE-PHOSPHATE PHOSPHATASE A"/>
    <property type="match status" value="1"/>
</dbReference>
<dbReference type="InterPro" id="IPR003337">
    <property type="entry name" value="Trehalose_PPase"/>
</dbReference>
<evidence type="ECO:0000256" key="1">
    <source>
        <dbReference type="ARBA" id="ARBA00000500"/>
    </source>
</evidence>
<accession>A0A072UK46</accession>
<dbReference type="HOGENOM" id="CLU_037265_1_0_1"/>
<comment type="catalytic activity">
    <reaction evidence="1">
        <text>alpha,alpha-trehalose 6-phosphate + H2O = alpha,alpha-trehalose + phosphate</text>
        <dbReference type="Rhea" id="RHEA:23420"/>
        <dbReference type="ChEBI" id="CHEBI:15377"/>
        <dbReference type="ChEBI" id="CHEBI:16551"/>
        <dbReference type="ChEBI" id="CHEBI:43474"/>
        <dbReference type="ChEBI" id="CHEBI:58429"/>
        <dbReference type="EC" id="3.1.3.12"/>
    </reaction>
</comment>
<comment type="cofactor">
    <cofactor evidence="2">
        <name>a divalent metal cation</name>
        <dbReference type="ChEBI" id="CHEBI:60240"/>
    </cofactor>
</comment>
<dbReference type="SUPFAM" id="SSF56784">
    <property type="entry name" value="HAD-like"/>
    <property type="match status" value="1"/>
</dbReference>
<evidence type="ECO:0000313" key="7">
    <source>
        <dbReference type="Proteomes" id="UP000002051"/>
    </source>
</evidence>
<dbReference type="Pfam" id="PF02358">
    <property type="entry name" value="Trehalose_PPase"/>
    <property type="match status" value="1"/>
</dbReference>
<dbReference type="GO" id="GO:0004805">
    <property type="term" value="F:trehalose-phosphatase activity"/>
    <property type="evidence" value="ECO:0000318"/>
    <property type="project" value="GO_Central"/>
</dbReference>
<keyword evidence="7" id="KW-1185">Reference proteome</keyword>
<sequence length="269" mass="30141">MKSSSAPPKNITKDVNHGFVSSETDPYSNWLLKYPSGELASFDQIRNFVKGKIIALLLDYDGTFSPIVDNSDCAFMSDNMCAAVKKVAEYFTTTITCLRSPFLLVQVHEFVGLTELYYAGSHGMDIIGPVRQSLSISHNHPNCIIKSADKQVLWSMWKVNLFQPAAEFLPMINEVLNSLSLSVHKTLKVQKLKPINCVSVHCLNVDEKGFPRLRLAHGCKVLEVRPVINWDKAEAVTFFLLESLGLNDCNDVLPILSAMIGWIKMHLRL</sequence>
<dbReference type="GO" id="GO:0005992">
    <property type="term" value="P:trehalose biosynthetic process"/>
    <property type="evidence" value="ECO:0000318"/>
    <property type="project" value="GO_Central"/>
</dbReference>
<dbReference type="InterPro" id="IPR044651">
    <property type="entry name" value="OTSB-like"/>
</dbReference>
<dbReference type="InterPro" id="IPR036412">
    <property type="entry name" value="HAD-like_sf"/>
</dbReference>
<dbReference type="InterPro" id="IPR023214">
    <property type="entry name" value="HAD_sf"/>
</dbReference>
<keyword evidence="3" id="KW-0378">Hydrolase</keyword>
<evidence type="ECO:0000313" key="5">
    <source>
        <dbReference type="EMBL" id="KEH29433.1"/>
    </source>
</evidence>
<evidence type="ECO:0000256" key="2">
    <source>
        <dbReference type="ARBA" id="ARBA00001968"/>
    </source>
</evidence>
<protein>
    <submittedName>
        <fullName evidence="5">Trehalose-phosphate phosphatase</fullName>
    </submittedName>
</protein>
<comment type="function">
    <text evidence="4">Removes the phosphate from trehalose 6-phosphate to produce free trehalose. Trehalose accumulation in plant may improve abiotic stress tolerance.</text>
</comment>